<evidence type="ECO:0000313" key="2">
    <source>
        <dbReference type="Proteomes" id="UP000093053"/>
    </source>
</evidence>
<proteinExistence type="predicted"/>
<sequence>MSATVSDEHLSAVLRTFVRTASPALDAVRKSGPRDVVADTQPPHPLSLPRRALRAVAVLRVPGTTAWTRMDTARRVRWWTGPFGRLTAAVTAIPGLGGVLANRLPVQDLLGSAAQGLIVCAIAGECGVTDTDARTRLLAAVLFDRTLPTTTAEQAAEVPRADAGAPPSRGKAGLGSALWRLAQELRGIDSLLDSRPTGNRFHRLLSSLPLLGFLGHYLAERAGTRTIRKRALTWLTAHRNQDGRRLAEAR</sequence>
<evidence type="ECO:0000313" key="1">
    <source>
        <dbReference type="EMBL" id="ANZ39696.1"/>
    </source>
</evidence>
<name>A0A1B2HPR2_9PSEU</name>
<keyword evidence="2" id="KW-1185">Reference proteome</keyword>
<dbReference type="EMBL" id="CP016793">
    <property type="protein sequence ID" value="ANZ39696.1"/>
    <property type="molecule type" value="Genomic_DNA"/>
</dbReference>
<accession>A0A1B2HPR2</accession>
<dbReference type="KEGG" id="led:BBK82_30280"/>
<dbReference type="AlphaFoldDB" id="A0A1B2HPR2"/>
<organism evidence="1 2">
    <name type="scientific">Lentzea guizhouensis</name>
    <dbReference type="NCBI Taxonomy" id="1586287"/>
    <lineage>
        <taxon>Bacteria</taxon>
        <taxon>Bacillati</taxon>
        <taxon>Actinomycetota</taxon>
        <taxon>Actinomycetes</taxon>
        <taxon>Pseudonocardiales</taxon>
        <taxon>Pseudonocardiaceae</taxon>
        <taxon>Lentzea</taxon>
    </lineage>
</organism>
<dbReference type="STRING" id="1586287.BBK82_30280"/>
<dbReference type="OrthoDB" id="3825591at2"/>
<dbReference type="RefSeq" id="WP_065918037.1">
    <property type="nucleotide sequence ID" value="NZ_CP016793.1"/>
</dbReference>
<reference evidence="1 2" key="1">
    <citation type="submission" date="2016-07" db="EMBL/GenBank/DDBJ databases">
        <title>Complete genome sequence of the Lentzea guizhouensis DHS C013.</title>
        <authorList>
            <person name="Cao C."/>
        </authorList>
    </citation>
    <scope>NUCLEOTIDE SEQUENCE [LARGE SCALE GENOMIC DNA]</scope>
    <source>
        <strain evidence="1 2">DHS C013</strain>
    </source>
</reference>
<protein>
    <submittedName>
        <fullName evidence="1">Uncharacterized protein</fullName>
    </submittedName>
</protein>
<dbReference type="Proteomes" id="UP000093053">
    <property type="component" value="Chromosome"/>
</dbReference>
<gene>
    <name evidence="1" type="ORF">BBK82_30280</name>
</gene>